<name>A0A8H9GS09_9DEIO</name>
<proteinExistence type="predicted"/>
<dbReference type="EMBL" id="BMQG01000013">
    <property type="protein sequence ID" value="GGM53022.1"/>
    <property type="molecule type" value="Genomic_DNA"/>
</dbReference>
<evidence type="ECO:0000313" key="2">
    <source>
        <dbReference type="Proteomes" id="UP000600547"/>
    </source>
</evidence>
<evidence type="ECO:0000313" key="1">
    <source>
        <dbReference type="EMBL" id="GGM53022.1"/>
    </source>
</evidence>
<keyword evidence="2" id="KW-1185">Reference proteome</keyword>
<comment type="caution">
    <text evidence="1">The sequence shown here is derived from an EMBL/GenBank/DDBJ whole genome shotgun (WGS) entry which is preliminary data.</text>
</comment>
<dbReference type="RefSeq" id="WP_189062640.1">
    <property type="nucleotide sequence ID" value="NZ_BMQG01000013.1"/>
</dbReference>
<accession>A0A8H9GS09</accession>
<protein>
    <submittedName>
        <fullName evidence="1">Uncharacterized protein</fullName>
    </submittedName>
</protein>
<gene>
    <name evidence="1" type="ORF">GCM10008956_31300</name>
</gene>
<dbReference type="Proteomes" id="UP000600547">
    <property type="component" value="Unassembled WGS sequence"/>
</dbReference>
<dbReference type="AlphaFoldDB" id="A0A8H9GS09"/>
<reference evidence="2" key="1">
    <citation type="journal article" date="2019" name="Int. J. Syst. Evol. Microbiol.">
        <title>The Global Catalogue of Microorganisms (GCM) 10K type strain sequencing project: providing services to taxonomists for standard genome sequencing and annotation.</title>
        <authorList>
            <consortium name="The Broad Institute Genomics Platform"/>
            <consortium name="The Broad Institute Genome Sequencing Center for Infectious Disease"/>
            <person name="Wu L."/>
            <person name="Ma J."/>
        </authorList>
    </citation>
    <scope>NUCLEOTIDE SEQUENCE [LARGE SCALE GENOMIC DNA]</scope>
    <source>
        <strain evidence="2">JCM 31047</strain>
    </source>
</reference>
<organism evidence="1 2">
    <name type="scientific">Deinococcus arenae</name>
    <dbReference type="NCBI Taxonomy" id="1452751"/>
    <lineage>
        <taxon>Bacteria</taxon>
        <taxon>Thermotogati</taxon>
        <taxon>Deinococcota</taxon>
        <taxon>Deinococci</taxon>
        <taxon>Deinococcales</taxon>
        <taxon>Deinococcaceae</taxon>
        <taxon>Deinococcus</taxon>
    </lineage>
</organism>
<sequence length="184" mass="21058">MNIFYIETVFLEGENTYRPPVFIEMDCRKVRKSIRFSQLVTQEDLRSFKVFDQIEYIKDESRFPKGFADRESQKPIAQVWFNCIAQVLIANAETVKYFQSINGIGTEKIDGGEYSIIIPVFKPVSITKLLEEKTLFSREPCAYTVKNSTKMFLNSSAAELAGDYGLNGIAILPVTHLIIDHLKE</sequence>